<evidence type="ECO:0000313" key="1">
    <source>
        <dbReference type="EMBL" id="GFD61168.1"/>
    </source>
</evidence>
<organism evidence="1">
    <name type="scientific">Tanacetum cinerariifolium</name>
    <name type="common">Dalmatian daisy</name>
    <name type="synonym">Chrysanthemum cinerariifolium</name>
    <dbReference type="NCBI Taxonomy" id="118510"/>
    <lineage>
        <taxon>Eukaryota</taxon>
        <taxon>Viridiplantae</taxon>
        <taxon>Streptophyta</taxon>
        <taxon>Embryophyta</taxon>
        <taxon>Tracheophyta</taxon>
        <taxon>Spermatophyta</taxon>
        <taxon>Magnoliopsida</taxon>
        <taxon>eudicotyledons</taxon>
        <taxon>Gunneridae</taxon>
        <taxon>Pentapetalae</taxon>
        <taxon>asterids</taxon>
        <taxon>campanulids</taxon>
        <taxon>Asterales</taxon>
        <taxon>Asteraceae</taxon>
        <taxon>Asteroideae</taxon>
        <taxon>Anthemideae</taxon>
        <taxon>Anthemidinae</taxon>
        <taxon>Tanacetum</taxon>
    </lineage>
</organism>
<comment type="caution">
    <text evidence="1">The sequence shown here is derived from an EMBL/GenBank/DDBJ whole genome shotgun (WGS) entry which is preliminary data.</text>
</comment>
<gene>
    <name evidence="1" type="ORF">Tci_933137</name>
</gene>
<protein>
    <submittedName>
        <fullName evidence="1">Uncharacterized protein</fullName>
    </submittedName>
</protein>
<dbReference type="EMBL" id="BKCJ011887661">
    <property type="protein sequence ID" value="GFD61168.1"/>
    <property type="molecule type" value="Genomic_DNA"/>
</dbReference>
<sequence length="76" mass="8415">MSHTCTAELFDLVAVYNGTSHVKLAQAAAPYLILRAALPLKTYIADHPLRGRMPAPDSQRKELLQVLAQLEQLESE</sequence>
<reference evidence="1" key="1">
    <citation type="journal article" date="2019" name="Sci. Rep.">
        <title>Draft genome of Tanacetum cinerariifolium, the natural source of mosquito coil.</title>
        <authorList>
            <person name="Yamashiro T."/>
            <person name="Shiraishi A."/>
            <person name="Satake H."/>
            <person name="Nakayama K."/>
        </authorList>
    </citation>
    <scope>NUCLEOTIDE SEQUENCE</scope>
</reference>
<name>A0A699XT43_TANCI</name>
<dbReference type="AlphaFoldDB" id="A0A699XT43"/>
<accession>A0A699XT43</accession>
<feature type="non-terminal residue" evidence="1">
    <location>
        <position position="76"/>
    </location>
</feature>
<proteinExistence type="predicted"/>